<evidence type="ECO:0000313" key="9">
    <source>
        <dbReference type="Proteomes" id="UP000034034"/>
    </source>
</evidence>
<accession>A0A0F7CQA6</accession>
<dbReference type="PATRIC" id="fig|408015.6.peg.4749"/>
<evidence type="ECO:0000256" key="5">
    <source>
        <dbReference type="ARBA" id="ARBA00023136"/>
    </source>
</evidence>
<feature type="compositionally biased region" description="Basic and acidic residues" evidence="6">
    <location>
        <begin position="420"/>
        <end position="439"/>
    </location>
</feature>
<evidence type="ECO:0000256" key="7">
    <source>
        <dbReference type="SAM" id="Phobius"/>
    </source>
</evidence>
<feature type="transmembrane region" description="Helical" evidence="7">
    <location>
        <begin position="321"/>
        <end position="345"/>
    </location>
</feature>
<dbReference type="PANTHER" id="PTHR30213">
    <property type="entry name" value="INNER MEMBRANE PROTEIN YHJD"/>
    <property type="match status" value="1"/>
</dbReference>
<gene>
    <name evidence="8" type="ORF">SXIM_46920</name>
</gene>
<feature type="transmembrane region" description="Helical" evidence="7">
    <location>
        <begin position="288"/>
        <end position="309"/>
    </location>
</feature>
<evidence type="ECO:0000256" key="1">
    <source>
        <dbReference type="ARBA" id="ARBA00004651"/>
    </source>
</evidence>
<dbReference type="GO" id="GO:0005886">
    <property type="term" value="C:plasma membrane"/>
    <property type="evidence" value="ECO:0007669"/>
    <property type="project" value="UniProtKB-SubCell"/>
</dbReference>
<feature type="transmembrane region" description="Helical" evidence="7">
    <location>
        <begin position="216"/>
        <end position="238"/>
    </location>
</feature>
<keyword evidence="9" id="KW-1185">Reference proteome</keyword>
<feature type="transmembrane region" description="Helical" evidence="7">
    <location>
        <begin position="106"/>
        <end position="128"/>
    </location>
</feature>
<dbReference type="InterPro" id="IPR017039">
    <property type="entry name" value="Virul_fac_BrkB"/>
</dbReference>
<feature type="compositionally biased region" description="Basic residues" evidence="6">
    <location>
        <begin position="458"/>
        <end position="467"/>
    </location>
</feature>
<keyword evidence="5 7" id="KW-0472">Membrane</keyword>
<organism evidence="8 9">
    <name type="scientific">Streptomyces xiamenensis</name>
    <dbReference type="NCBI Taxonomy" id="408015"/>
    <lineage>
        <taxon>Bacteria</taxon>
        <taxon>Bacillati</taxon>
        <taxon>Actinomycetota</taxon>
        <taxon>Actinomycetes</taxon>
        <taxon>Kitasatosporales</taxon>
        <taxon>Streptomycetaceae</taxon>
        <taxon>Streptomyces</taxon>
    </lineage>
</organism>
<dbReference type="Proteomes" id="UP000034034">
    <property type="component" value="Chromosome"/>
</dbReference>
<reference evidence="8" key="1">
    <citation type="submission" date="2019-08" db="EMBL/GenBank/DDBJ databases">
        <title>Complete genome sequence of a mangrove-derived Streptomyces xiamenensis.</title>
        <authorList>
            <person name="Xu J."/>
        </authorList>
    </citation>
    <scope>NUCLEOTIDE SEQUENCE</scope>
    <source>
        <strain evidence="8">318</strain>
    </source>
</reference>
<keyword evidence="2" id="KW-1003">Cell membrane</keyword>
<name>A0A0F7CQA6_9ACTN</name>
<evidence type="ECO:0000313" key="8">
    <source>
        <dbReference type="EMBL" id="AKG46076.1"/>
    </source>
</evidence>
<dbReference type="RefSeq" id="WP_234306827.1">
    <property type="nucleotide sequence ID" value="NZ_CP009922.3"/>
</dbReference>
<sequence>MNAEQSAPIPEGQRRQRAAERGEAPRGTTGDGARGRTPDPGPGTRHDRHDRKQEKKREKQERRRLGRPSRSAVYRNIPKGRLSWLLLKDTVTSCSEHRVMGMAAEAAFFTLLSLPPLLLGLIGLLSSLDAVAGTTALPTVRGHILELSGAMLSDRGVDEVITPLINDLVSGPRPDVMSFGFIVALWSGSRAMNVFVGTITVMYGLDGHRNPATTRLLAFSMYVVSMVVGAIAVPAMVIGPGMVAEWVPQLSGALRYTYWPLLLLLCVSFLTTLYHVSVPVRSPWREDIPGALVALTIWAACAYALKAYLRATVEGPSMYGSLAVPVAILLWLALSAFAVLVGAALNAAVDRIWPTATIAAARAESERARAAAAAAMAAAVKSRRSRAEAQGIPEPDDPMVTARRWAKAWQRGELREELERMRRAGDDRRRRIRGTDRRGAKSVTVRAGSRGKGSSTVRRSRLRHGSGHGRDKSRE</sequence>
<keyword evidence="3 7" id="KW-0812">Transmembrane</keyword>
<dbReference type="STRING" id="408015.SXIM_46920"/>
<evidence type="ECO:0000256" key="2">
    <source>
        <dbReference type="ARBA" id="ARBA00022475"/>
    </source>
</evidence>
<dbReference type="KEGG" id="sxi:SXIM_46920"/>
<dbReference type="Pfam" id="PF03631">
    <property type="entry name" value="Virul_fac_BrkB"/>
    <property type="match status" value="1"/>
</dbReference>
<feature type="transmembrane region" description="Helical" evidence="7">
    <location>
        <begin position="179"/>
        <end position="204"/>
    </location>
</feature>
<comment type="subcellular location">
    <subcellularLocation>
        <location evidence="1">Cell membrane</location>
        <topology evidence="1">Multi-pass membrane protein</topology>
    </subcellularLocation>
</comment>
<dbReference type="HOGENOM" id="CLU_045539_2_0_11"/>
<protein>
    <submittedName>
        <fullName evidence="8">Integral membrane protein</fullName>
    </submittedName>
</protein>
<feature type="compositionally biased region" description="Basic and acidic residues" evidence="6">
    <location>
        <begin position="44"/>
        <end position="63"/>
    </location>
</feature>
<evidence type="ECO:0000256" key="6">
    <source>
        <dbReference type="SAM" id="MobiDB-lite"/>
    </source>
</evidence>
<feature type="compositionally biased region" description="Basic and acidic residues" evidence="6">
    <location>
        <begin position="12"/>
        <end position="24"/>
    </location>
</feature>
<feature type="transmembrane region" description="Helical" evidence="7">
    <location>
        <begin position="258"/>
        <end position="276"/>
    </location>
</feature>
<dbReference type="EMBL" id="CP009922">
    <property type="protein sequence ID" value="AKG46076.1"/>
    <property type="molecule type" value="Genomic_DNA"/>
</dbReference>
<evidence type="ECO:0000256" key="3">
    <source>
        <dbReference type="ARBA" id="ARBA00022692"/>
    </source>
</evidence>
<feature type="region of interest" description="Disordered" evidence="6">
    <location>
        <begin position="1"/>
        <end position="72"/>
    </location>
</feature>
<proteinExistence type="predicted"/>
<evidence type="ECO:0000256" key="4">
    <source>
        <dbReference type="ARBA" id="ARBA00022989"/>
    </source>
</evidence>
<dbReference type="PANTHER" id="PTHR30213:SF0">
    <property type="entry name" value="UPF0761 MEMBRANE PROTEIN YIHY"/>
    <property type="match status" value="1"/>
</dbReference>
<dbReference type="AlphaFoldDB" id="A0A0F7CQA6"/>
<feature type="region of interest" description="Disordered" evidence="6">
    <location>
        <begin position="420"/>
        <end position="475"/>
    </location>
</feature>
<keyword evidence="4 7" id="KW-1133">Transmembrane helix</keyword>